<evidence type="ECO:0000256" key="2">
    <source>
        <dbReference type="ARBA" id="ARBA00014286"/>
    </source>
</evidence>
<dbReference type="InterPro" id="IPR051236">
    <property type="entry name" value="HAT_RTT109-like"/>
</dbReference>
<dbReference type="PANTHER" id="PTHR31571:SF1">
    <property type="entry name" value="ALTERED INHERITANCE OF MITOCHONDRIA PROTEIN 6"/>
    <property type="match status" value="1"/>
</dbReference>
<name>A0A1V6T6Q5_9EURO</name>
<dbReference type="PANTHER" id="PTHR31571">
    <property type="entry name" value="ALTERED INHERITANCE OF MITOCHONDRIA PROTEIN 6"/>
    <property type="match status" value="1"/>
</dbReference>
<organism evidence="3 4">
    <name type="scientific">Penicillium steckii</name>
    <dbReference type="NCBI Taxonomy" id="303698"/>
    <lineage>
        <taxon>Eukaryota</taxon>
        <taxon>Fungi</taxon>
        <taxon>Dikarya</taxon>
        <taxon>Ascomycota</taxon>
        <taxon>Pezizomycotina</taxon>
        <taxon>Eurotiomycetes</taxon>
        <taxon>Eurotiomycetidae</taxon>
        <taxon>Eurotiales</taxon>
        <taxon>Aspergillaceae</taxon>
        <taxon>Penicillium</taxon>
    </lineage>
</organism>
<dbReference type="GO" id="GO:0006629">
    <property type="term" value="P:lipid metabolic process"/>
    <property type="evidence" value="ECO:0007669"/>
    <property type="project" value="InterPro"/>
</dbReference>
<keyword evidence="4" id="KW-1185">Reference proteome</keyword>
<dbReference type="STRING" id="303698.A0A1V6T6Q5"/>
<dbReference type="OrthoDB" id="4153866at2759"/>
<evidence type="ECO:0000313" key="4">
    <source>
        <dbReference type="Proteomes" id="UP000191285"/>
    </source>
</evidence>
<dbReference type="AlphaFoldDB" id="A0A1V6T6Q5"/>
<accession>A0A1V6T6Q5</accession>
<comment type="similarity">
    <text evidence="1">Belongs to the AIM6 family.</text>
</comment>
<gene>
    <name evidence="3" type="ORF">PENSTE_c011G07360</name>
</gene>
<dbReference type="Proteomes" id="UP000191285">
    <property type="component" value="Unassembled WGS sequence"/>
</dbReference>
<evidence type="ECO:0000256" key="1">
    <source>
        <dbReference type="ARBA" id="ARBA00008858"/>
    </source>
</evidence>
<protein>
    <recommendedName>
        <fullName evidence="2">Altered inheritance of mitochondria protein 6</fullName>
    </recommendedName>
</protein>
<sequence>MSLHPIPEDHIFETFDVEDSVHCNPPSSSRSPFRWKRRSKSNRRMSRPWSEMGIFWSFIQKTFWWVVLFLGLITLANSAWDNFNAHLRTNKDRFLPRPRPSLFTNYLTHGISPIPCHSHNDYWRRVPLFSALETGCTSVEADIWLENGLLRVGHTRKTILRGQTLQSLYLNPLLEMLKHHNPHLNRTSSVLSSNSTLGLNEEDELVGIFATDPKQTLVLLIDFKSGEHLWEYLVESLRPLREHGFLTFSNGSDVISRPITIVVTGNAPFHRVARNTHHDIFYDAPLGHLNLPETPSSPGSANLSYTPQNSYYASVDFRKAIGSLPLSRLSQGQLAKLRNQIRDAHERGLKVRYWGTPSWPVNLRNYVWRVLVREGVDMLNVDDLDAATKVDWKETSWW</sequence>
<comment type="caution">
    <text evidence="3">The sequence shown here is derived from an EMBL/GenBank/DDBJ whole genome shotgun (WGS) entry which is preliminary data.</text>
</comment>
<evidence type="ECO:0000313" key="3">
    <source>
        <dbReference type="EMBL" id="OQE21781.1"/>
    </source>
</evidence>
<dbReference type="InterPro" id="IPR017946">
    <property type="entry name" value="PLC-like_Pdiesterase_TIM-brl"/>
</dbReference>
<proteinExistence type="inferred from homology"/>
<dbReference type="GO" id="GO:0008081">
    <property type="term" value="F:phosphoric diester hydrolase activity"/>
    <property type="evidence" value="ECO:0007669"/>
    <property type="project" value="InterPro"/>
</dbReference>
<dbReference type="SUPFAM" id="SSF51695">
    <property type="entry name" value="PLC-like phosphodiesterases"/>
    <property type="match status" value="1"/>
</dbReference>
<dbReference type="EMBL" id="MLKD01000011">
    <property type="protein sequence ID" value="OQE21781.1"/>
    <property type="molecule type" value="Genomic_DNA"/>
</dbReference>
<reference evidence="4" key="1">
    <citation type="journal article" date="2017" name="Nat. Microbiol.">
        <title>Global analysis of biosynthetic gene clusters reveals vast potential of secondary metabolite production in Penicillium species.</title>
        <authorList>
            <person name="Nielsen J.C."/>
            <person name="Grijseels S."/>
            <person name="Prigent S."/>
            <person name="Ji B."/>
            <person name="Dainat J."/>
            <person name="Nielsen K.F."/>
            <person name="Frisvad J.C."/>
            <person name="Workman M."/>
            <person name="Nielsen J."/>
        </authorList>
    </citation>
    <scope>NUCLEOTIDE SEQUENCE [LARGE SCALE GENOMIC DNA]</scope>
    <source>
        <strain evidence="4">IBT 24891</strain>
    </source>
</reference>